<dbReference type="Proteomes" id="UP000787201">
    <property type="component" value="Unassembled WGS sequence"/>
</dbReference>
<dbReference type="Pfam" id="PF06042">
    <property type="entry name" value="NTP_transf_6"/>
    <property type="match status" value="1"/>
</dbReference>
<organism evidence="1 2">
    <name type="scientific">Enterobacter sichuanensis</name>
    <dbReference type="NCBI Taxonomy" id="2071710"/>
    <lineage>
        <taxon>Bacteria</taxon>
        <taxon>Pseudomonadati</taxon>
        <taxon>Pseudomonadota</taxon>
        <taxon>Gammaproteobacteria</taxon>
        <taxon>Enterobacterales</taxon>
        <taxon>Enterobacteriaceae</taxon>
        <taxon>Enterobacter</taxon>
        <taxon>Enterobacter cloacae complex</taxon>
    </lineage>
</organism>
<keyword evidence="2" id="KW-1185">Reference proteome</keyword>
<name>A0ABS6G9Y1_9ENTR</name>
<comment type="caution">
    <text evidence="1">The sequence shown here is derived from an EMBL/GenBank/DDBJ whole genome shotgun (WGS) entry which is preliminary data.</text>
</comment>
<protein>
    <submittedName>
        <fullName evidence="1">Nucleotidyltransferase family protein</fullName>
    </submittedName>
</protein>
<gene>
    <name evidence="1" type="ORF">KQV47_03485</name>
</gene>
<sequence length="49" mass="5965">MAVRLGDNDLIEVIAPYGLNDRFELRLRPTPVFEREKYDVFRRRVDEKR</sequence>
<dbReference type="InterPro" id="IPR009267">
    <property type="entry name" value="NTP_transf_6"/>
</dbReference>
<proteinExistence type="predicted"/>
<evidence type="ECO:0000313" key="1">
    <source>
        <dbReference type="EMBL" id="MBU5923252.1"/>
    </source>
</evidence>
<evidence type="ECO:0000313" key="2">
    <source>
        <dbReference type="Proteomes" id="UP000787201"/>
    </source>
</evidence>
<reference evidence="1 2" key="1">
    <citation type="submission" date="2021-06" db="EMBL/GenBank/DDBJ databases">
        <authorList>
            <person name="Stanton E."/>
        </authorList>
    </citation>
    <scope>NUCLEOTIDE SEQUENCE [LARGE SCALE GENOMIC DNA]</scope>
    <source>
        <strain evidence="1 2">2021EL-00146</strain>
    </source>
</reference>
<accession>A0ABS6G9Y1</accession>
<dbReference type="EMBL" id="JAHLTI010000001">
    <property type="protein sequence ID" value="MBU5923252.1"/>
    <property type="molecule type" value="Genomic_DNA"/>
</dbReference>